<dbReference type="EMBL" id="JACSOD020000452">
    <property type="protein sequence ID" value="MBM6498775.1"/>
    <property type="molecule type" value="Genomic_DNA"/>
</dbReference>
<protein>
    <submittedName>
        <fullName evidence="1">Murein L,D-transpeptidase catalytic domain family protein</fullName>
    </submittedName>
</protein>
<name>A0ABS2CX76_9FLAO</name>
<reference evidence="1 2" key="1">
    <citation type="submission" date="2021-02" db="EMBL/GenBank/DDBJ databases">
        <authorList>
            <person name="Jung H.S."/>
            <person name="Chun B.H."/>
            <person name="Jeon C.O."/>
        </authorList>
    </citation>
    <scope>NUCLEOTIDE SEQUENCE [LARGE SCALE GENOMIC DNA]</scope>
    <source>
        <strain evidence="1 2">LMG 25203</strain>
    </source>
</reference>
<evidence type="ECO:0000313" key="2">
    <source>
        <dbReference type="Proteomes" id="UP000759529"/>
    </source>
</evidence>
<dbReference type="PANTHER" id="PTHR38477:SF1">
    <property type="entry name" value="MUREIN L,D-TRANSPEPTIDASE CATALYTIC DOMAIN FAMILY PROTEIN"/>
    <property type="match status" value="1"/>
</dbReference>
<keyword evidence="2" id="KW-1185">Reference proteome</keyword>
<dbReference type="RefSeq" id="WP_187658175.1">
    <property type="nucleotide sequence ID" value="NZ_JACSOD020000452.1"/>
</dbReference>
<comment type="caution">
    <text evidence="1">The sequence shown here is derived from an EMBL/GenBank/DDBJ whole genome shotgun (WGS) entry which is preliminary data.</text>
</comment>
<dbReference type="Proteomes" id="UP000759529">
    <property type="component" value="Unassembled WGS sequence"/>
</dbReference>
<dbReference type="InterPro" id="IPR032676">
    <property type="entry name" value="YkuD_2"/>
</dbReference>
<evidence type="ECO:0000313" key="1">
    <source>
        <dbReference type="EMBL" id="MBM6498775.1"/>
    </source>
</evidence>
<accession>A0ABS2CX76</accession>
<dbReference type="PANTHER" id="PTHR38477">
    <property type="entry name" value="HYPOTHETICAL EXPORTED PROTEIN"/>
    <property type="match status" value="1"/>
</dbReference>
<proteinExistence type="predicted"/>
<dbReference type="Pfam" id="PF13645">
    <property type="entry name" value="YkuD_2"/>
    <property type="match status" value="1"/>
</dbReference>
<sequence length="230" mass="25965">MNYKIFFLFVFVLLTSFSNISIKPKNNLNITETIKLPGSKVISSYNELNINSDKKPSFESFSIALEGFYKLKEKGLVTKDILTLIDFSKSSNTKRLWVIDLTTNEVLFNTLVAHGKNTGEEFANYFSNKAESFQSSLGFYATAEVYIGKHGLSLRLDGLQKGLNDKARERAVVVHGADYVSESFIKNHKRLGRSQGCPALPVEMNKKIINVIKERSCLFIYHPSKSSLFI</sequence>
<organism evidence="1 2">
    <name type="scientific">Flavobacterium macrobrachii</name>
    <dbReference type="NCBI Taxonomy" id="591204"/>
    <lineage>
        <taxon>Bacteria</taxon>
        <taxon>Pseudomonadati</taxon>
        <taxon>Bacteroidota</taxon>
        <taxon>Flavobacteriia</taxon>
        <taxon>Flavobacteriales</taxon>
        <taxon>Flavobacteriaceae</taxon>
        <taxon>Flavobacterium</taxon>
    </lineage>
</organism>
<gene>
    <name evidence="1" type="ORF">H9X54_005590</name>
</gene>